<dbReference type="eggNOG" id="COG0745">
    <property type="taxonomic scope" value="Bacteria"/>
</dbReference>
<dbReference type="InterPro" id="IPR011006">
    <property type="entry name" value="CheY-like_superfamily"/>
</dbReference>
<dbReference type="Gene3D" id="3.30.450.20">
    <property type="entry name" value="PAS domain"/>
    <property type="match status" value="4"/>
</dbReference>
<dbReference type="GO" id="GO:0006355">
    <property type="term" value="P:regulation of DNA-templated transcription"/>
    <property type="evidence" value="ECO:0007669"/>
    <property type="project" value="InterPro"/>
</dbReference>
<dbReference type="EC" id="2.7.13.3" evidence="2"/>
<dbReference type="PROSITE" id="PS50110">
    <property type="entry name" value="RESPONSE_REGULATORY"/>
    <property type="match status" value="1"/>
</dbReference>
<keyword evidence="12" id="KW-1185">Reference proteome</keyword>
<dbReference type="CDD" id="cd00130">
    <property type="entry name" value="PAS"/>
    <property type="match status" value="2"/>
</dbReference>
<evidence type="ECO:0000259" key="9">
    <source>
        <dbReference type="PROSITE" id="PS50112"/>
    </source>
</evidence>
<evidence type="ECO:0000256" key="5">
    <source>
        <dbReference type="ARBA" id="ARBA00022777"/>
    </source>
</evidence>
<feature type="domain" description="Response regulatory" evidence="8">
    <location>
        <begin position="6"/>
        <end position="122"/>
    </location>
</feature>
<evidence type="ECO:0000256" key="2">
    <source>
        <dbReference type="ARBA" id="ARBA00012438"/>
    </source>
</evidence>
<dbReference type="PANTHER" id="PTHR43304">
    <property type="entry name" value="PHYTOCHROME-LIKE PROTEIN CPH1"/>
    <property type="match status" value="1"/>
</dbReference>
<dbReference type="InterPro" id="IPR005467">
    <property type="entry name" value="His_kinase_dom"/>
</dbReference>
<dbReference type="Proteomes" id="UP000012317">
    <property type="component" value="Unassembled WGS sequence"/>
</dbReference>
<dbReference type="CDD" id="cd00082">
    <property type="entry name" value="HisKA"/>
    <property type="match status" value="1"/>
</dbReference>
<dbReference type="InterPro" id="IPR035965">
    <property type="entry name" value="PAS-like_dom_sf"/>
</dbReference>
<protein>
    <recommendedName>
        <fullName evidence="2">histidine kinase</fullName>
        <ecNumber evidence="2">2.7.13.3</ecNumber>
    </recommendedName>
</protein>
<dbReference type="InterPro" id="IPR013767">
    <property type="entry name" value="PAS_fold"/>
</dbReference>
<dbReference type="SMART" id="SM00387">
    <property type="entry name" value="HATPase_c"/>
    <property type="match status" value="1"/>
</dbReference>
<feature type="domain" description="PAC" evidence="10">
    <location>
        <begin position="465"/>
        <end position="517"/>
    </location>
</feature>
<dbReference type="GO" id="GO:0000155">
    <property type="term" value="F:phosphorelay sensor kinase activity"/>
    <property type="evidence" value="ECO:0007669"/>
    <property type="project" value="InterPro"/>
</dbReference>
<comment type="caution">
    <text evidence="11">The sequence shown here is derived from an EMBL/GenBank/DDBJ whole genome shotgun (WGS) entry which is preliminary data.</text>
</comment>
<dbReference type="Gene3D" id="3.40.50.2300">
    <property type="match status" value="1"/>
</dbReference>
<dbReference type="PROSITE" id="PS50109">
    <property type="entry name" value="HIS_KIN"/>
    <property type="match status" value="1"/>
</dbReference>
<evidence type="ECO:0000259" key="7">
    <source>
        <dbReference type="PROSITE" id="PS50109"/>
    </source>
</evidence>
<dbReference type="PRINTS" id="PR00344">
    <property type="entry name" value="BCTRLSENSOR"/>
</dbReference>
<dbReference type="SUPFAM" id="SSF47384">
    <property type="entry name" value="Homodimeric domain of signal transducing histidine kinase"/>
    <property type="match status" value="1"/>
</dbReference>
<dbReference type="Pfam" id="PF13426">
    <property type="entry name" value="PAS_9"/>
    <property type="match status" value="2"/>
</dbReference>
<dbReference type="eggNOG" id="COG4251">
    <property type="taxonomic scope" value="Bacteria"/>
</dbReference>
<dbReference type="SMART" id="SM00448">
    <property type="entry name" value="REC"/>
    <property type="match status" value="1"/>
</dbReference>
<keyword evidence="5" id="KW-0418">Kinase</keyword>
<dbReference type="PATRIC" id="fig|1189619.4.peg.509"/>
<dbReference type="Gene3D" id="1.10.287.130">
    <property type="match status" value="1"/>
</dbReference>
<dbReference type="NCBIfam" id="TIGR00229">
    <property type="entry name" value="sensory_box"/>
    <property type="match status" value="2"/>
</dbReference>
<organism evidence="11 12">
    <name type="scientific">Psychroflexus gondwanensis ACAM 44</name>
    <dbReference type="NCBI Taxonomy" id="1189619"/>
    <lineage>
        <taxon>Bacteria</taxon>
        <taxon>Pseudomonadati</taxon>
        <taxon>Bacteroidota</taxon>
        <taxon>Flavobacteriia</taxon>
        <taxon>Flavobacteriales</taxon>
        <taxon>Flavobacteriaceae</taxon>
        <taxon>Psychroflexus</taxon>
    </lineage>
</organism>
<dbReference type="PROSITE" id="PS50113">
    <property type="entry name" value="PAC"/>
    <property type="match status" value="2"/>
</dbReference>
<dbReference type="PROSITE" id="PS50112">
    <property type="entry name" value="PAS"/>
    <property type="match status" value="2"/>
</dbReference>
<evidence type="ECO:0000256" key="4">
    <source>
        <dbReference type="ARBA" id="ARBA00022679"/>
    </source>
</evidence>
<dbReference type="InterPro" id="IPR003594">
    <property type="entry name" value="HATPase_dom"/>
</dbReference>
<sequence length="872" mass="99104">MKTKLKILHLEDIPTDAELVERELKKGEIQFEKLVVDNKLDFKKALKEFVPDIIISDHTLPSFDSIEAIKIIKHQKIKIPFILVTATVSDEYAVEVMKSGADDYILKDRLHRLPKAVESAMEKTRAEQKLLESESFNKGVLSSLASHIAVINKEGSILLVNKAWDNFAKKNGETRLSRASEGSNYFDVCEKSVLAGDPFAKKTLEGIKSVLRKEKVIFELEYPCHSPNKNQWFLLSVINFGRDTHKVVISHQNITERKIAEKNFIDTSIELQNTLAKLNKILDSSSDIICTINADGEFVNVSAASQKVLGYTPEELIGIKFMNLVYEDDVEITSKTAEKIFRNAQIPIFENRYVHKNGKIVPLLWSVNWDKKLRLMYCVAKDVTERKKSDKENKFKANLLNTIGQAAIATDLNGVVNYWNRAAEHIYGWTKKEALGKHIVELTTSETTSEQAMELIEELKKKGKWSGEFKVQKKDGTNFPALITNSPIYDENNIFSGMIGISSDNTEQKKLELLLDKSNRLARIGSWEIDVVKETVYWSDITKEIREVDKDYIPNLSTGIGFFTEGINKEIISQRVQQCIDNGTPWDEELQITTFKGNLKWVRTIGEGEFYNGKCLKIQGSFQDITERKIAQEALKEQNKALKKTNAELDRFVYSTSHDLRAPLTSLLGLINIVDRNLPEAEADQRERIGMMKQSVTKLDSFIEDIINYSRNSRTEIEKVDIHFEALVNESLQALKYMEGEHICKINVEVVQMGKFISDNKRILVNLNNLIGNAIKYHDKSKQNSYVNISIHSDDSKATIKVEDNGIGIAEDKQSKIFEMFYRGTKFSQGSGLGMYIVKETLEKLNGTITLNSKINVGSTFAVRIPNLIENR</sequence>
<proteinExistence type="predicted"/>
<accession>N1WP41</accession>
<gene>
    <name evidence="11" type="ORF">pgond44_02413</name>
</gene>
<feature type="domain" description="Histidine kinase" evidence="7">
    <location>
        <begin position="655"/>
        <end position="869"/>
    </location>
</feature>
<evidence type="ECO:0000259" key="10">
    <source>
        <dbReference type="PROSITE" id="PS50113"/>
    </source>
</evidence>
<dbReference type="AlphaFoldDB" id="N1WP41"/>
<feature type="domain" description="PAS" evidence="9">
    <location>
        <begin position="274"/>
        <end position="344"/>
    </location>
</feature>
<evidence type="ECO:0000313" key="11">
    <source>
        <dbReference type="EMBL" id="EMY82056.1"/>
    </source>
</evidence>
<feature type="modified residue" description="4-aspartylphosphate" evidence="6">
    <location>
        <position position="57"/>
    </location>
</feature>
<dbReference type="CDD" id="cd00075">
    <property type="entry name" value="HATPase"/>
    <property type="match status" value="1"/>
</dbReference>
<feature type="domain" description="PAS" evidence="9">
    <location>
        <begin position="392"/>
        <end position="463"/>
    </location>
</feature>
<keyword evidence="3 6" id="KW-0597">Phosphoprotein</keyword>
<keyword evidence="4" id="KW-0808">Transferase</keyword>
<comment type="catalytic activity">
    <reaction evidence="1">
        <text>ATP + protein L-histidine = ADP + protein N-phospho-L-histidine.</text>
        <dbReference type="EC" id="2.7.13.3"/>
    </reaction>
</comment>
<dbReference type="Pfam" id="PF00512">
    <property type="entry name" value="HisKA"/>
    <property type="match status" value="1"/>
</dbReference>
<dbReference type="RefSeq" id="WP_003436200.1">
    <property type="nucleotide sequence ID" value="NZ_APLF01000003.1"/>
</dbReference>
<dbReference type="InterPro" id="IPR036890">
    <property type="entry name" value="HATPase_C_sf"/>
</dbReference>
<dbReference type="Pfam" id="PF00072">
    <property type="entry name" value="Response_reg"/>
    <property type="match status" value="1"/>
</dbReference>
<dbReference type="InterPro" id="IPR036097">
    <property type="entry name" value="HisK_dim/P_sf"/>
</dbReference>
<dbReference type="SUPFAM" id="SSF52172">
    <property type="entry name" value="CheY-like"/>
    <property type="match status" value="1"/>
</dbReference>
<dbReference type="SMART" id="SM00091">
    <property type="entry name" value="PAS"/>
    <property type="match status" value="2"/>
</dbReference>
<evidence type="ECO:0000313" key="12">
    <source>
        <dbReference type="Proteomes" id="UP000012317"/>
    </source>
</evidence>
<evidence type="ECO:0000256" key="1">
    <source>
        <dbReference type="ARBA" id="ARBA00000085"/>
    </source>
</evidence>
<dbReference type="SMART" id="SM00086">
    <property type="entry name" value="PAC"/>
    <property type="match status" value="3"/>
</dbReference>
<dbReference type="InterPro" id="IPR003661">
    <property type="entry name" value="HisK_dim/P_dom"/>
</dbReference>
<dbReference type="Pfam" id="PF00989">
    <property type="entry name" value="PAS"/>
    <property type="match status" value="1"/>
</dbReference>
<reference evidence="11 12" key="1">
    <citation type="journal article" date="2014" name="Genome Biol. Evol.">
        <title>Extensive gene acquisition in the extremely psychrophilic bacterial species Psychroflexus torquis and the link to sea-ice ecosystem specialism.</title>
        <authorList>
            <person name="Feng S."/>
            <person name="Powell S.M."/>
            <person name="Wilson R."/>
            <person name="Bowman J.P."/>
        </authorList>
    </citation>
    <scope>NUCLEOTIDE SEQUENCE [LARGE SCALE GENOMIC DNA]</scope>
    <source>
        <strain evidence="11 12">ACAM 44</strain>
    </source>
</reference>
<dbReference type="STRING" id="1189619.pgond44_02413"/>
<dbReference type="InterPro" id="IPR001789">
    <property type="entry name" value="Sig_transdc_resp-reg_receiver"/>
</dbReference>
<dbReference type="InterPro" id="IPR000014">
    <property type="entry name" value="PAS"/>
</dbReference>
<dbReference type="EMBL" id="APLF01000003">
    <property type="protein sequence ID" value="EMY82056.1"/>
    <property type="molecule type" value="Genomic_DNA"/>
</dbReference>
<feature type="domain" description="PAC" evidence="10">
    <location>
        <begin position="586"/>
        <end position="637"/>
    </location>
</feature>
<dbReference type="SUPFAM" id="SSF55785">
    <property type="entry name" value="PYP-like sensor domain (PAS domain)"/>
    <property type="match status" value="4"/>
</dbReference>
<evidence type="ECO:0000259" key="8">
    <source>
        <dbReference type="PROSITE" id="PS50110"/>
    </source>
</evidence>
<name>N1WP41_9FLAO</name>
<dbReference type="Pfam" id="PF02518">
    <property type="entry name" value="HATPase_c"/>
    <property type="match status" value="1"/>
</dbReference>
<dbReference type="SUPFAM" id="SSF55874">
    <property type="entry name" value="ATPase domain of HSP90 chaperone/DNA topoisomerase II/histidine kinase"/>
    <property type="match status" value="1"/>
</dbReference>
<evidence type="ECO:0000256" key="3">
    <source>
        <dbReference type="ARBA" id="ARBA00022553"/>
    </source>
</evidence>
<dbReference type="InterPro" id="IPR001610">
    <property type="entry name" value="PAC"/>
</dbReference>
<evidence type="ECO:0000256" key="6">
    <source>
        <dbReference type="PROSITE-ProRule" id="PRU00169"/>
    </source>
</evidence>
<dbReference type="PANTHER" id="PTHR43304:SF1">
    <property type="entry name" value="PAC DOMAIN-CONTAINING PROTEIN"/>
    <property type="match status" value="1"/>
</dbReference>
<dbReference type="InterPro" id="IPR052162">
    <property type="entry name" value="Sensor_kinase/Photoreceptor"/>
</dbReference>
<dbReference type="InterPro" id="IPR000700">
    <property type="entry name" value="PAS-assoc_C"/>
</dbReference>
<dbReference type="InterPro" id="IPR004358">
    <property type="entry name" value="Sig_transdc_His_kin-like_C"/>
</dbReference>
<dbReference type="Gene3D" id="3.30.565.10">
    <property type="entry name" value="Histidine kinase-like ATPase, C-terminal domain"/>
    <property type="match status" value="1"/>
</dbReference>
<dbReference type="CDD" id="cd00156">
    <property type="entry name" value="REC"/>
    <property type="match status" value="1"/>
</dbReference>
<dbReference type="SMART" id="SM00388">
    <property type="entry name" value="HisKA"/>
    <property type="match status" value="1"/>
</dbReference>